<protein>
    <submittedName>
        <fullName evidence="1">Uncharacterized protein</fullName>
    </submittedName>
</protein>
<gene>
    <name evidence="1" type="ORF">SAMN03080615_01230</name>
</gene>
<reference evidence="2" key="1">
    <citation type="submission" date="2016-10" db="EMBL/GenBank/DDBJ databases">
        <authorList>
            <person name="Varghese N."/>
            <person name="Submissions S."/>
        </authorList>
    </citation>
    <scope>NUCLEOTIDE SEQUENCE [LARGE SCALE GENOMIC DNA]</scope>
    <source>
        <strain evidence="2">DSM 18887</strain>
    </source>
</reference>
<proteinExistence type="predicted"/>
<sequence>MGDSREKGDRFIFLPHTQQSVYLVKPAKWSEKLHVVRDERDVKIFWNPAHASE</sequence>
<evidence type="ECO:0000313" key="1">
    <source>
        <dbReference type="EMBL" id="SEQ36593.1"/>
    </source>
</evidence>
<organism evidence="1 2">
    <name type="scientific">Amphritea atlantica</name>
    <dbReference type="NCBI Taxonomy" id="355243"/>
    <lineage>
        <taxon>Bacteria</taxon>
        <taxon>Pseudomonadati</taxon>
        <taxon>Pseudomonadota</taxon>
        <taxon>Gammaproteobacteria</taxon>
        <taxon>Oceanospirillales</taxon>
        <taxon>Oceanospirillaceae</taxon>
        <taxon>Amphritea</taxon>
    </lineage>
</organism>
<dbReference type="Proteomes" id="UP000198749">
    <property type="component" value="Unassembled WGS sequence"/>
</dbReference>
<accession>A0A1H9FGK3</accession>
<dbReference type="STRING" id="355243.SAMN03080615_01230"/>
<keyword evidence="2" id="KW-1185">Reference proteome</keyword>
<name>A0A1H9FGK3_9GAMM</name>
<dbReference type="AlphaFoldDB" id="A0A1H9FGK3"/>
<evidence type="ECO:0000313" key="2">
    <source>
        <dbReference type="Proteomes" id="UP000198749"/>
    </source>
</evidence>
<dbReference type="EMBL" id="FOGB01000003">
    <property type="protein sequence ID" value="SEQ36593.1"/>
    <property type="molecule type" value="Genomic_DNA"/>
</dbReference>